<dbReference type="EMBL" id="CP094674">
    <property type="protein sequence ID" value="UOG77639.1"/>
    <property type="molecule type" value="Genomic_DNA"/>
</dbReference>
<keyword evidence="3" id="KW-0614">Plasmid</keyword>
<dbReference type="InterPro" id="IPR052893">
    <property type="entry name" value="TCS_response_regulator"/>
</dbReference>
<gene>
    <name evidence="3" type="ORF">MTX78_24840</name>
    <name evidence="4" type="ORF">MTX78_25235</name>
</gene>
<dbReference type="RefSeq" id="WP_243803503.1">
    <property type="nucleotide sequence ID" value="NZ_CP094674.1"/>
</dbReference>
<evidence type="ECO:0000256" key="1">
    <source>
        <dbReference type="PROSITE-ProRule" id="PRU00169"/>
    </source>
</evidence>
<reference evidence="3 5" key="1">
    <citation type="submission" date="2022-03" db="EMBL/GenBank/DDBJ databases">
        <title>Hymenobactersp. isolated from the air.</title>
        <authorList>
            <person name="Won M."/>
            <person name="Kwon S.-W."/>
        </authorList>
    </citation>
    <scope>NUCLEOTIDE SEQUENCE [LARGE SCALE GENOMIC DNA]</scope>
    <source>
        <strain evidence="3 5">KACC 21982</strain>
        <plasmid evidence="3 5">unnamed5</plasmid>
        <plasmid evidence="4 5">unnamed6</plasmid>
    </source>
</reference>
<dbReference type="InterPro" id="IPR011006">
    <property type="entry name" value="CheY-like_superfamily"/>
</dbReference>
<sequence>MKKIAKVLLVDDDSTATFLNEQLLRRLQVAEQLLVARNGVEALHALEQVCAEPAELVGPLLVLLDLHMPVMNGLEFLATYQQHPLAQQCPAVIVVLTSSQHPRDLERLHTLPIAVEVLTKPLTSEKVHAILQRHFR</sequence>
<feature type="modified residue" description="4-aspartylphosphate" evidence="1">
    <location>
        <position position="65"/>
    </location>
</feature>
<keyword evidence="1" id="KW-0597">Phosphoprotein</keyword>
<dbReference type="SMART" id="SM00448">
    <property type="entry name" value="REC"/>
    <property type="match status" value="1"/>
</dbReference>
<evidence type="ECO:0000313" key="5">
    <source>
        <dbReference type="Proteomes" id="UP000831113"/>
    </source>
</evidence>
<dbReference type="PANTHER" id="PTHR44520">
    <property type="entry name" value="RESPONSE REGULATOR RCP1-RELATED"/>
    <property type="match status" value="1"/>
</dbReference>
<dbReference type="Pfam" id="PF00072">
    <property type="entry name" value="Response_reg"/>
    <property type="match status" value="1"/>
</dbReference>
<geneLocation type="plasmid" evidence="4 5">
    <name>unnamed6</name>
</geneLocation>
<geneLocation type="plasmid" evidence="3 5">
    <name>unnamed5</name>
</geneLocation>
<dbReference type="InterPro" id="IPR001789">
    <property type="entry name" value="Sig_transdc_resp-reg_receiver"/>
</dbReference>
<evidence type="ECO:0000259" key="2">
    <source>
        <dbReference type="PROSITE" id="PS50110"/>
    </source>
</evidence>
<dbReference type="PROSITE" id="PS50110">
    <property type="entry name" value="RESPONSE_REGULATORY"/>
    <property type="match status" value="1"/>
</dbReference>
<name>A0ABY4D902_9BACT</name>
<dbReference type="SUPFAM" id="SSF52172">
    <property type="entry name" value="CheY-like"/>
    <property type="match status" value="1"/>
</dbReference>
<evidence type="ECO:0000313" key="3">
    <source>
        <dbReference type="EMBL" id="UOG77639.1"/>
    </source>
</evidence>
<organism evidence="3 5">
    <name type="scientific">Hymenobacter tibetensis</name>
    <dbReference type="NCBI Taxonomy" id="497967"/>
    <lineage>
        <taxon>Bacteria</taxon>
        <taxon>Pseudomonadati</taxon>
        <taxon>Bacteroidota</taxon>
        <taxon>Cytophagia</taxon>
        <taxon>Cytophagales</taxon>
        <taxon>Hymenobacteraceae</taxon>
        <taxon>Hymenobacter</taxon>
    </lineage>
</organism>
<keyword evidence="5" id="KW-1185">Reference proteome</keyword>
<dbReference type="EMBL" id="CP094675">
    <property type="protein sequence ID" value="UOG77680.1"/>
    <property type="molecule type" value="Genomic_DNA"/>
</dbReference>
<accession>A0ABY4D902</accession>
<proteinExistence type="predicted"/>
<dbReference type="Proteomes" id="UP000831113">
    <property type="component" value="Plasmid unnamed5"/>
</dbReference>
<dbReference type="Proteomes" id="UP000831113">
    <property type="component" value="Plasmid unnamed6"/>
</dbReference>
<dbReference type="Gene3D" id="3.40.50.2300">
    <property type="match status" value="1"/>
</dbReference>
<feature type="domain" description="Response regulatory" evidence="2">
    <location>
        <begin position="6"/>
        <end position="135"/>
    </location>
</feature>
<protein>
    <submittedName>
        <fullName evidence="3">Response regulator</fullName>
    </submittedName>
</protein>
<evidence type="ECO:0000313" key="4">
    <source>
        <dbReference type="EMBL" id="UOG77680.1"/>
    </source>
</evidence>